<dbReference type="Gene3D" id="2.30.30.100">
    <property type="match status" value="1"/>
</dbReference>
<dbReference type="Pfam" id="PF01423">
    <property type="entry name" value="LSM"/>
    <property type="match status" value="1"/>
</dbReference>
<dbReference type="InterPro" id="IPR001163">
    <property type="entry name" value="Sm_dom_euk/arc"/>
</dbReference>
<feature type="transmembrane region" description="Helical" evidence="12">
    <location>
        <begin position="478"/>
        <end position="500"/>
    </location>
</feature>
<evidence type="ECO:0000313" key="14">
    <source>
        <dbReference type="EMBL" id="KAJ7427240.1"/>
    </source>
</evidence>
<dbReference type="SMART" id="SM00651">
    <property type="entry name" value="Sm"/>
    <property type="match status" value="1"/>
</dbReference>
<evidence type="ECO:0000313" key="15">
    <source>
        <dbReference type="Proteomes" id="UP001145742"/>
    </source>
</evidence>
<sequence>MAQMAVLPERSKPDCGTSKKALKLIVKFLGYAVIVSRMGLSSLTQISGVLACLDGYMNIALEQTEEYVNGQLKNKYGDAFIRGNNGIHHKNAAEKTIGRNSGMAWEKCQGKMLLWGTSISSPEKSMEDGRRTHTAIVGWACTTLCLVSYAAAFSHGASLSACTDMMPRHLRVQLHSPNSNYVTVHTNMSFYFPGDKVPVQSYFVYWAKIESAVVAQGGQNETFAGSSKKPDTAAPTLSQGPADPHPTGTVSKGPTSPTLSPLHALALSVSPSGIVATSAPEPGFGVGSDAHPIAEPRQPARTSRAVSDGSIGSRGWELEPPLPTHEAGMVDALQALLSPDNASSFNTNGAGSNASAATPRLCLMCTDNSQASTESGAISKDSLHVTASPSALHVHTDLGDTAATTAWFGDANTAGNSSLASRQMAERELAPQPEETGTRGEEEKEEEACGNALPWVTRPAPKSAVPGKGEKPGRGSRLLAAQLGILLVCTVVLGLVLAAATRCVCAQHCHKRTEVSFGEPGPGSTARENGEGVLFQKVRENSFVLVQAEYNWVSPSSRGKKTII</sequence>
<protein>
    <recommendedName>
        <fullName evidence="13">Sm domain-containing protein</fullName>
    </recommendedName>
</protein>
<evidence type="ECO:0000259" key="13">
    <source>
        <dbReference type="SMART" id="SM00651"/>
    </source>
</evidence>
<dbReference type="EMBL" id="WHWB01032007">
    <property type="protein sequence ID" value="KAJ7427240.1"/>
    <property type="molecule type" value="Genomic_DNA"/>
</dbReference>
<evidence type="ECO:0000256" key="5">
    <source>
        <dbReference type="ARBA" id="ARBA00022664"/>
    </source>
</evidence>
<evidence type="ECO:0000256" key="2">
    <source>
        <dbReference type="ARBA" id="ARBA00007927"/>
    </source>
</evidence>
<keyword evidence="6" id="KW-0819">tRNA processing</keyword>
<keyword evidence="12" id="KW-0812">Transmembrane</keyword>
<dbReference type="Proteomes" id="UP001145742">
    <property type="component" value="Unassembled WGS sequence"/>
</dbReference>
<dbReference type="CDD" id="cd01726">
    <property type="entry name" value="LSm6"/>
    <property type="match status" value="1"/>
</dbReference>
<evidence type="ECO:0000256" key="4">
    <source>
        <dbReference type="ARBA" id="ARBA00022552"/>
    </source>
</evidence>
<gene>
    <name evidence="14" type="ORF">WISP_08760</name>
</gene>
<reference evidence="14" key="1">
    <citation type="submission" date="2019-10" db="EMBL/GenBank/DDBJ databases">
        <authorList>
            <person name="Soares A.E.R."/>
            <person name="Aleixo A."/>
            <person name="Schneider P."/>
            <person name="Miyaki C.Y."/>
            <person name="Schneider M.P."/>
            <person name="Mello C."/>
            <person name="Vasconcelos A.T.R."/>
        </authorList>
    </citation>
    <scope>NUCLEOTIDE SEQUENCE</scope>
    <source>
        <tissue evidence="14">Muscle</tissue>
    </source>
</reference>
<evidence type="ECO:0000256" key="8">
    <source>
        <dbReference type="ARBA" id="ARBA00022884"/>
    </source>
</evidence>
<dbReference type="PANTHER" id="PTHR11021:SF1">
    <property type="entry name" value="U6 SNRNA-ASSOCIATED SM-LIKE PROTEIN LSM6"/>
    <property type="match status" value="1"/>
</dbReference>
<evidence type="ECO:0000256" key="12">
    <source>
        <dbReference type="SAM" id="Phobius"/>
    </source>
</evidence>
<dbReference type="InterPro" id="IPR016487">
    <property type="entry name" value="Lsm6/sSmF"/>
</dbReference>
<keyword evidence="8" id="KW-0694">RNA-binding</keyword>
<evidence type="ECO:0000256" key="3">
    <source>
        <dbReference type="ARBA" id="ARBA00022490"/>
    </source>
</evidence>
<feature type="region of interest" description="Disordered" evidence="11">
    <location>
        <begin position="416"/>
        <end position="473"/>
    </location>
</feature>
<keyword evidence="3" id="KW-0963">Cytoplasm</keyword>
<comment type="caution">
    <text evidence="14">The sequence shown here is derived from an EMBL/GenBank/DDBJ whole genome shotgun (WGS) entry which is preliminary data.</text>
</comment>
<evidence type="ECO:0000256" key="1">
    <source>
        <dbReference type="ARBA" id="ARBA00004496"/>
    </source>
</evidence>
<organism evidence="14 15">
    <name type="scientific">Willisornis vidua</name>
    <name type="common">Xingu scale-backed antbird</name>
    <dbReference type="NCBI Taxonomy" id="1566151"/>
    <lineage>
        <taxon>Eukaryota</taxon>
        <taxon>Metazoa</taxon>
        <taxon>Chordata</taxon>
        <taxon>Craniata</taxon>
        <taxon>Vertebrata</taxon>
        <taxon>Euteleostomi</taxon>
        <taxon>Archelosauria</taxon>
        <taxon>Archosauria</taxon>
        <taxon>Dinosauria</taxon>
        <taxon>Saurischia</taxon>
        <taxon>Theropoda</taxon>
        <taxon>Coelurosauria</taxon>
        <taxon>Aves</taxon>
        <taxon>Neognathae</taxon>
        <taxon>Neoaves</taxon>
        <taxon>Telluraves</taxon>
        <taxon>Australaves</taxon>
        <taxon>Passeriformes</taxon>
        <taxon>Thamnophilidae</taxon>
        <taxon>Willisornis</taxon>
    </lineage>
</organism>
<evidence type="ECO:0000256" key="11">
    <source>
        <dbReference type="SAM" id="MobiDB-lite"/>
    </source>
</evidence>
<evidence type="ECO:0000256" key="10">
    <source>
        <dbReference type="ARBA" id="ARBA00023274"/>
    </source>
</evidence>
<proteinExistence type="inferred from homology"/>
<keyword evidence="10" id="KW-0687">Ribonucleoprotein</keyword>
<dbReference type="SUPFAM" id="SSF50182">
    <property type="entry name" value="Sm-like ribonucleoproteins"/>
    <property type="match status" value="1"/>
</dbReference>
<comment type="similarity">
    <text evidence="2">Belongs to the snRNP Sm proteins family. SmF/LSm6 subfamily.</text>
</comment>
<name>A0ABQ9DS26_9PASS</name>
<keyword evidence="4" id="KW-0698">rRNA processing</keyword>
<keyword evidence="9" id="KW-0508">mRNA splicing</keyword>
<feature type="domain" description="Sm" evidence="13">
    <location>
        <begin position="23"/>
        <end position="87"/>
    </location>
</feature>
<dbReference type="InterPro" id="IPR010920">
    <property type="entry name" value="LSM_dom_sf"/>
</dbReference>
<evidence type="ECO:0000256" key="7">
    <source>
        <dbReference type="ARBA" id="ARBA00022728"/>
    </source>
</evidence>
<keyword evidence="5" id="KW-0507">mRNA processing</keyword>
<evidence type="ECO:0000256" key="9">
    <source>
        <dbReference type="ARBA" id="ARBA00023187"/>
    </source>
</evidence>
<dbReference type="PANTHER" id="PTHR11021">
    <property type="entry name" value="SMALL NUCLEAR RIBONUCLEOPROTEIN F SNRNP-F"/>
    <property type="match status" value="1"/>
</dbReference>
<feature type="region of interest" description="Disordered" evidence="11">
    <location>
        <begin position="222"/>
        <end position="261"/>
    </location>
</feature>
<keyword evidence="12" id="KW-0472">Membrane</keyword>
<evidence type="ECO:0000256" key="6">
    <source>
        <dbReference type="ARBA" id="ARBA00022694"/>
    </source>
</evidence>
<accession>A0ABQ9DS26</accession>
<keyword evidence="15" id="KW-1185">Reference proteome</keyword>
<keyword evidence="7" id="KW-0747">Spliceosome</keyword>
<keyword evidence="12" id="KW-1133">Transmembrane helix</keyword>
<feature type="compositionally biased region" description="Polar residues" evidence="11">
    <location>
        <begin position="248"/>
        <end position="259"/>
    </location>
</feature>
<comment type="subcellular location">
    <subcellularLocation>
        <location evidence="1">Cytoplasm</location>
    </subcellularLocation>
</comment>